<dbReference type="Proteomes" id="UP000177913">
    <property type="component" value="Unassembled WGS sequence"/>
</dbReference>
<sequence>MGKAYINDCYRCGRERIVTKVWKEKVENSVIENTVSVCPDKSCQEVVDQEIRHQRNKRLQTENKRKELLRNRKIKIHIKTVRG</sequence>
<organism evidence="1 2">
    <name type="scientific">Candidatus Roizmanbacteria bacterium RIFCSPHIGHO2_02_FULL_38_11</name>
    <dbReference type="NCBI Taxonomy" id="1802039"/>
    <lineage>
        <taxon>Bacteria</taxon>
        <taxon>Candidatus Roizmaniibacteriota</taxon>
    </lineage>
</organism>
<dbReference type="AlphaFoldDB" id="A0A1F7H230"/>
<comment type="caution">
    <text evidence="1">The sequence shown here is derived from an EMBL/GenBank/DDBJ whole genome shotgun (WGS) entry which is preliminary data.</text>
</comment>
<dbReference type="EMBL" id="MFZO01000029">
    <property type="protein sequence ID" value="OGK24762.1"/>
    <property type="molecule type" value="Genomic_DNA"/>
</dbReference>
<proteinExistence type="predicted"/>
<reference evidence="1 2" key="1">
    <citation type="journal article" date="2016" name="Nat. Commun.">
        <title>Thousands of microbial genomes shed light on interconnected biogeochemical processes in an aquifer system.</title>
        <authorList>
            <person name="Anantharaman K."/>
            <person name="Brown C.T."/>
            <person name="Hug L.A."/>
            <person name="Sharon I."/>
            <person name="Castelle C.J."/>
            <person name="Probst A.J."/>
            <person name="Thomas B.C."/>
            <person name="Singh A."/>
            <person name="Wilkins M.J."/>
            <person name="Karaoz U."/>
            <person name="Brodie E.L."/>
            <person name="Williams K.H."/>
            <person name="Hubbard S.S."/>
            <person name="Banfield J.F."/>
        </authorList>
    </citation>
    <scope>NUCLEOTIDE SEQUENCE [LARGE SCALE GENOMIC DNA]</scope>
</reference>
<gene>
    <name evidence="1" type="ORF">A3C25_02545</name>
</gene>
<protein>
    <submittedName>
        <fullName evidence="1">Uncharacterized protein</fullName>
    </submittedName>
</protein>
<name>A0A1F7H230_9BACT</name>
<evidence type="ECO:0000313" key="2">
    <source>
        <dbReference type="Proteomes" id="UP000177913"/>
    </source>
</evidence>
<accession>A0A1F7H230</accession>
<evidence type="ECO:0000313" key="1">
    <source>
        <dbReference type="EMBL" id="OGK24762.1"/>
    </source>
</evidence>